<evidence type="ECO:0000259" key="3">
    <source>
        <dbReference type="Pfam" id="PF03629"/>
    </source>
</evidence>
<gene>
    <name evidence="4" type="ORF">AXF42_Ash014506</name>
</gene>
<feature type="domain" description="Sialate O-acetylesterase" evidence="3">
    <location>
        <begin position="29"/>
        <end position="253"/>
    </location>
</feature>
<evidence type="ECO:0000256" key="2">
    <source>
        <dbReference type="SAM" id="SignalP"/>
    </source>
</evidence>
<keyword evidence="2" id="KW-0732">Signal</keyword>
<feature type="signal peptide" evidence="2">
    <location>
        <begin position="1"/>
        <end position="19"/>
    </location>
</feature>
<dbReference type="InterPro" id="IPR052940">
    <property type="entry name" value="Carb_Esterase_6"/>
</dbReference>
<dbReference type="Gene3D" id="3.40.50.1110">
    <property type="entry name" value="SGNH hydrolase"/>
    <property type="match status" value="1"/>
</dbReference>
<dbReference type="InterPro" id="IPR036514">
    <property type="entry name" value="SGNH_hydro_sf"/>
</dbReference>
<keyword evidence="1" id="KW-0378">Hydrolase</keyword>
<organism evidence="4 5">
    <name type="scientific">Apostasia shenzhenica</name>
    <dbReference type="NCBI Taxonomy" id="1088818"/>
    <lineage>
        <taxon>Eukaryota</taxon>
        <taxon>Viridiplantae</taxon>
        <taxon>Streptophyta</taxon>
        <taxon>Embryophyta</taxon>
        <taxon>Tracheophyta</taxon>
        <taxon>Spermatophyta</taxon>
        <taxon>Magnoliopsida</taxon>
        <taxon>Liliopsida</taxon>
        <taxon>Asparagales</taxon>
        <taxon>Orchidaceae</taxon>
        <taxon>Apostasioideae</taxon>
        <taxon>Apostasia</taxon>
    </lineage>
</organism>
<evidence type="ECO:0000313" key="4">
    <source>
        <dbReference type="EMBL" id="PKA47729.1"/>
    </source>
</evidence>
<sequence length="258" mass="27639">MLPLIPILLLSSAAYAAGAAEQAAWQKNLIFVLAGQSNMGGRGGVTGHQWDHIVPPECWPTPSILRLDPQLRWEEAREPLHAGIDNDCGVGPGMPFAHAVLATGRAGTVDLVPCAHGGTAIREWARGTPLYTSLVQRATAAVAGGGWVAAVLWYQGESDTISWADADAYGGRMEQFVRDLRTDLGRPDLLFIQVALATGQGQYIEKVREAQKGLRIDNLITVDAKGLQAGPDYVHLTTQAQVKLGSMLAAAYLNHNNK</sequence>
<dbReference type="PANTHER" id="PTHR31988">
    <property type="entry name" value="ESTERASE, PUTATIVE (DUF303)-RELATED"/>
    <property type="match status" value="1"/>
</dbReference>
<dbReference type="AlphaFoldDB" id="A0A2H9ZWP2"/>
<dbReference type="PANTHER" id="PTHR31988:SF15">
    <property type="entry name" value="ESTERASE, PUTATIVE (DUF303)-RELATED"/>
    <property type="match status" value="1"/>
</dbReference>
<feature type="chain" id="PRO_5014110983" evidence="2">
    <location>
        <begin position="20"/>
        <end position="258"/>
    </location>
</feature>
<dbReference type="InterPro" id="IPR005181">
    <property type="entry name" value="SASA"/>
</dbReference>
<proteinExistence type="predicted"/>
<name>A0A2H9ZWP2_9ASPA</name>
<dbReference type="EMBL" id="KZ453102">
    <property type="protein sequence ID" value="PKA47729.1"/>
    <property type="molecule type" value="Genomic_DNA"/>
</dbReference>
<accession>A0A2H9ZWP2</accession>
<protein>
    <submittedName>
        <fullName evidence="4">Putative carbohydrate esterase</fullName>
    </submittedName>
</protein>
<reference evidence="4 5" key="1">
    <citation type="journal article" date="2017" name="Nature">
        <title>The Apostasia genome and the evolution of orchids.</title>
        <authorList>
            <person name="Zhang G.Q."/>
            <person name="Liu K.W."/>
            <person name="Li Z."/>
            <person name="Lohaus R."/>
            <person name="Hsiao Y.Y."/>
            <person name="Niu S.C."/>
            <person name="Wang J.Y."/>
            <person name="Lin Y.C."/>
            <person name="Xu Q."/>
            <person name="Chen L.J."/>
            <person name="Yoshida K."/>
            <person name="Fujiwara S."/>
            <person name="Wang Z.W."/>
            <person name="Zhang Y.Q."/>
            <person name="Mitsuda N."/>
            <person name="Wang M."/>
            <person name="Liu G.H."/>
            <person name="Pecoraro L."/>
            <person name="Huang H.X."/>
            <person name="Xiao X.J."/>
            <person name="Lin M."/>
            <person name="Wu X.Y."/>
            <person name="Wu W.L."/>
            <person name="Chen Y.Y."/>
            <person name="Chang S.B."/>
            <person name="Sakamoto S."/>
            <person name="Ohme-Takagi M."/>
            <person name="Yagi M."/>
            <person name="Zeng S.J."/>
            <person name="Shen C.Y."/>
            <person name="Yeh C.M."/>
            <person name="Luo Y.B."/>
            <person name="Tsai W.C."/>
            <person name="Van de Peer Y."/>
            <person name="Liu Z.J."/>
        </authorList>
    </citation>
    <scope>NUCLEOTIDE SEQUENCE [LARGE SCALE GENOMIC DNA]</scope>
    <source>
        <strain evidence="5">cv. Shenzhen</strain>
        <tissue evidence="4">Stem</tissue>
    </source>
</reference>
<dbReference type="Pfam" id="PF03629">
    <property type="entry name" value="SASA"/>
    <property type="match status" value="1"/>
</dbReference>
<evidence type="ECO:0000256" key="1">
    <source>
        <dbReference type="ARBA" id="ARBA00022801"/>
    </source>
</evidence>
<dbReference type="SUPFAM" id="SSF52266">
    <property type="entry name" value="SGNH hydrolase"/>
    <property type="match status" value="1"/>
</dbReference>
<dbReference type="OrthoDB" id="42638at2759"/>
<dbReference type="Proteomes" id="UP000236161">
    <property type="component" value="Unassembled WGS sequence"/>
</dbReference>
<dbReference type="GO" id="GO:0016787">
    <property type="term" value="F:hydrolase activity"/>
    <property type="evidence" value="ECO:0007669"/>
    <property type="project" value="UniProtKB-KW"/>
</dbReference>
<evidence type="ECO:0000313" key="5">
    <source>
        <dbReference type="Proteomes" id="UP000236161"/>
    </source>
</evidence>
<keyword evidence="5" id="KW-1185">Reference proteome</keyword>